<feature type="repeat" description="TPR" evidence="8">
    <location>
        <begin position="247"/>
        <end position="280"/>
    </location>
</feature>
<dbReference type="InterPro" id="IPR019734">
    <property type="entry name" value="TPR_rpt"/>
</dbReference>
<evidence type="ECO:0000256" key="7">
    <source>
        <dbReference type="ARBA" id="ARBA00022840"/>
    </source>
</evidence>
<dbReference type="Gene3D" id="3.30.450.20">
    <property type="entry name" value="PAS domain"/>
    <property type="match status" value="1"/>
</dbReference>
<feature type="domain" description="Histidine kinase" evidence="10">
    <location>
        <begin position="612"/>
        <end position="805"/>
    </location>
</feature>
<dbReference type="Pfam" id="PF02518">
    <property type="entry name" value="HATPase_c"/>
    <property type="match status" value="1"/>
</dbReference>
<dbReference type="InterPro" id="IPR003594">
    <property type="entry name" value="HATPase_dom"/>
</dbReference>
<evidence type="ECO:0000256" key="4">
    <source>
        <dbReference type="ARBA" id="ARBA00022679"/>
    </source>
</evidence>
<gene>
    <name evidence="11" type="ORF">SAMN04488505_10693</name>
</gene>
<feature type="signal peptide" evidence="9">
    <location>
        <begin position="1"/>
        <end position="25"/>
    </location>
</feature>
<keyword evidence="9" id="KW-0732">Signal</keyword>
<organism evidence="11 12">
    <name type="scientific">Chitinophaga rupis</name>
    <dbReference type="NCBI Taxonomy" id="573321"/>
    <lineage>
        <taxon>Bacteria</taxon>
        <taxon>Pseudomonadati</taxon>
        <taxon>Bacteroidota</taxon>
        <taxon>Chitinophagia</taxon>
        <taxon>Chitinophagales</taxon>
        <taxon>Chitinophagaceae</taxon>
        <taxon>Chitinophaga</taxon>
    </lineage>
</organism>
<proteinExistence type="predicted"/>
<dbReference type="PANTHER" id="PTHR41523">
    <property type="entry name" value="TWO-COMPONENT SYSTEM SENSOR PROTEIN"/>
    <property type="match status" value="1"/>
</dbReference>
<comment type="catalytic activity">
    <reaction evidence="1">
        <text>ATP + protein L-histidine = ADP + protein N-phospho-L-histidine.</text>
        <dbReference type="EC" id="2.7.13.3"/>
    </reaction>
</comment>
<dbReference type="InterPro" id="IPR011990">
    <property type="entry name" value="TPR-like_helical_dom_sf"/>
</dbReference>
<evidence type="ECO:0000256" key="1">
    <source>
        <dbReference type="ARBA" id="ARBA00000085"/>
    </source>
</evidence>
<keyword evidence="7" id="KW-0067">ATP-binding</keyword>
<evidence type="ECO:0000256" key="2">
    <source>
        <dbReference type="ARBA" id="ARBA00012438"/>
    </source>
</evidence>
<dbReference type="SMART" id="SM00387">
    <property type="entry name" value="HATPase_c"/>
    <property type="match status" value="1"/>
</dbReference>
<dbReference type="SUPFAM" id="SSF55874">
    <property type="entry name" value="ATPase domain of HSP90 chaperone/DNA topoisomerase II/histidine kinase"/>
    <property type="match status" value="1"/>
</dbReference>
<feature type="chain" id="PRO_5011474365" description="histidine kinase" evidence="9">
    <location>
        <begin position="26"/>
        <end position="810"/>
    </location>
</feature>
<evidence type="ECO:0000259" key="10">
    <source>
        <dbReference type="PROSITE" id="PS50109"/>
    </source>
</evidence>
<keyword evidence="12" id="KW-1185">Reference proteome</keyword>
<dbReference type="PROSITE" id="PS50005">
    <property type="entry name" value="TPR"/>
    <property type="match status" value="1"/>
</dbReference>
<dbReference type="RefSeq" id="WP_089917365.1">
    <property type="nucleotide sequence ID" value="NZ_FOBB01000006.1"/>
</dbReference>
<dbReference type="GO" id="GO:0004673">
    <property type="term" value="F:protein histidine kinase activity"/>
    <property type="evidence" value="ECO:0007669"/>
    <property type="project" value="UniProtKB-EC"/>
</dbReference>
<evidence type="ECO:0000313" key="12">
    <source>
        <dbReference type="Proteomes" id="UP000198984"/>
    </source>
</evidence>
<dbReference type="InterPro" id="IPR011495">
    <property type="entry name" value="Sig_transdc_His_kin_sub2_dim/P"/>
</dbReference>
<dbReference type="Proteomes" id="UP000198984">
    <property type="component" value="Unassembled WGS sequence"/>
</dbReference>
<evidence type="ECO:0000256" key="3">
    <source>
        <dbReference type="ARBA" id="ARBA00022553"/>
    </source>
</evidence>
<dbReference type="EMBL" id="FOBB01000006">
    <property type="protein sequence ID" value="SEM76872.1"/>
    <property type="molecule type" value="Genomic_DNA"/>
</dbReference>
<dbReference type="OrthoDB" id="1223659at2"/>
<keyword evidence="5" id="KW-0547">Nucleotide-binding</keyword>
<dbReference type="STRING" id="573321.SAMN04488505_10693"/>
<dbReference type="InterPro" id="IPR036890">
    <property type="entry name" value="HATPase_C_sf"/>
</dbReference>
<protein>
    <recommendedName>
        <fullName evidence="2">histidine kinase</fullName>
        <ecNumber evidence="2">2.7.13.3</ecNumber>
    </recommendedName>
</protein>
<dbReference type="SMART" id="SM00028">
    <property type="entry name" value="TPR"/>
    <property type="match status" value="3"/>
</dbReference>
<keyword evidence="3" id="KW-0597">Phosphoprotein</keyword>
<keyword evidence="6 11" id="KW-0418">Kinase</keyword>
<reference evidence="11 12" key="1">
    <citation type="submission" date="2016-10" db="EMBL/GenBank/DDBJ databases">
        <authorList>
            <person name="de Groot N.N."/>
        </authorList>
    </citation>
    <scope>NUCLEOTIDE SEQUENCE [LARGE SCALE GENOMIC DNA]</scope>
    <source>
        <strain evidence="11 12">DSM 21039</strain>
    </source>
</reference>
<dbReference type="SUPFAM" id="SSF48452">
    <property type="entry name" value="TPR-like"/>
    <property type="match status" value="2"/>
</dbReference>
<dbReference type="InterPro" id="IPR005467">
    <property type="entry name" value="His_kinase_dom"/>
</dbReference>
<evidence type="ECO:0000256" key="5">
    <source>
        <dbReference type="ARBA" id="ARBA00022741"/>
    </source>
</evidence>
<dbReference type="EC" id="2.7.13.3" evidence="2"/>
<evidence type="ECO:0000313" key="11">
    <source>
        <dbReference type="EMBL" id="SEM76872.1"/>
    </source>
</evidence>
<evidence type="ECO:0000256" key="6">
    <source>
        <dbReference type="ARBA" id="ARBA00022777"/>
    </source>
</evidence>
<evidence type="ECO:0000256" key="8">
    <source>
        <dbReference type="PROSITE-ProRule" id="PRU00339"/>
    </source>
</evidence>
<dbReference type="Pfam" id="PF07568">
    <property type="entry name" value="HisKA_2"/>
    <property type="match status" value="1"/>
</dbReference>
<dbReference type="AlphaFoldDB" id="A0A1H8B1M9"/>
<dbReference type="PROSITE" id="PS50109">
    <property type="entry name" value="HIS_KIN"/>
    <property type="match status" value="1"/>
</dbReference>
<dbReference type="GO" id="GO:0005524">
    <property type="term" value="F:ATP binding"/>
    <property type="evidence" value="ECO:0007669"/>
    <property type="project" value="UniProtKB-KW"/>
</dbReference>
<keyword evidence="4" id="KW-0808">Transferase</keyword>
<dbReference type="Gene3D" id="1.25.40.10">
    <property type="entry name" value="Tetratricopeptide repeat domain"/>
    <property type="match status" value="2"/>
</dbReference>
<sequence length="810" mass="91494">MSRAVLIGLLSGLLLSVGIPSQSTAQPEASAYSYYPPAKDKASWQRLNLWLSSTYLYIAKEALTDQDSCLLIAGRYLGLSRFSILAEGFGDEKLREQSKWIDQSDPNIAIRSLSKASGKKHLQLLMLLGAYYAFQPAGYSRYKDSVEYFLNKAIKESKTLKEEKWGRIALCLLGKIYLQAYDNKGDSIYNQLIDQCRKAGDKETETRAIAYRGIYTAPRQTTFQRKLTDLQQAADGYHSLGDIESEINLLMDLGYVFMAAGQLQRANDLFLKALSLAASIQYPYTHYITEALANITMYQGKFGEPLRYIRQAIKVAESCRDSTAWALLYGRLAILYDAEGRRKEALETAQKSIKRFIIDRNPAVYNVLQLVIQAMNEEGHGKEALDLVFNISKKVSTPVGISDMFYYQAALSTCYEALNMLDSAEVHIKKMDSLETEAEVIRGPLRRGAVIEHYASLSFNRGQYQKAKEYLEEHFKVPSYGHRALMNDLAAYRLLIATDSALGNKEAVMSHYKEYIKLLDSNFRVTSIRQAEELQVVYETQEKETQIAALNQDAKQSKLIRNLTLSGIVAAMIIAGLLYRQTRLKQKSNKIITYKNEQLQDLVADKEWLLKEIHHRVKNNLQIIMSLLDSQSRYIDNDTALTAINDSQRRVQAISLIHQKLYQSENTSSIDMPHYIDELVSYLQDSFDTGSRTVIEQDIEPLKLDVAKAIPLGLIINEGIVNAIKYAFPRQQTGIVRISLKYSDADHLVLNISDNGIGLPLDGKLSERGSLGFSLMRGLTRQLDGIFNIESNKGLHISIRFSALNNQSYD</sequence>
<accession>A0A1H8B1M9</accession>
<keyword evidence="8" id="KW-0802">TPR repeat</keyword>
<dbReference type="PANTHER" id="PTHR41523:SF8">
    <property type="entry name" value="ETHYLENE RESPONSE SENSOR PROTEIN"/>
    <property type="match status" value="1"/>
</dbReference>
<evidence type="ECO:0000256" key="9">
    <source>
        <dbReference type="SAM" id="SignalP"/>
    </source>
</evidence>
<name>A0A1H8B1M9_9BACT</name>
<dbReference type="Gene3D" id="3.30.565.10">
    <property type="entry name" value="Histidine kinase-like ATPase, C-terminal domain"/>
    <property type="match status" value="1"/>
</dbReference>